<evidence type="ECO:0000313" key="10">
    <source>
        <dbReference type="EMBL" id="HGS87035.1"/>
    </source>
</evidence>
<dbReference type="HAMAP" id="MF_00484">
    <property type="entry name" value="Glycogen_synth"/>
    <property type="match status" value="1"/>
</dbReference>
<dbReference type="PANTHER" id="PTHR45825:SF11">
    <property type="entry name" value="ALPHA AMYLASE DOMAIN-CONTAINING PROTEIN"/>
    <property type="match status" value="1"/>
</dbReference>
<dbReference type="GO" id="GO:0004373">
    <property type="term" value="F:alpha-1,4-glucan glucosyltransferase (UDP-glucose donor) activity"/>
    <property type="evidence" value="ECO:0007669"/>
    <property type="project" value="InterPro"/>
</dbReference>
<name>A0A7C4L1A6_9CHLR</name>
<dbReference type="GO" id="GO:0005978">
    <property type="term" value="P:glycogen biosynthetic process"/>
    <property type="evidence" value="ECO:0007669"/>
    <property type="project" value="UniProtKB-UniRule"/>
</dbReference>
<dbReference type="PANTHER" id="PTHR45825">
    <property type="entry name" value="GRANULE-BOUND STARCH SYNTHASE 1, CHLOROPLASTIC/AMYLOPLASTIC"/>
    <property type="match status" value="1"/>
</dbReference>
<dbReference type="Pfam" id="PF00534">
    <property type="entry name" value="Glycos_transf_1"/>
    <property type="match status" value="1"/>
</dbReference>
<dbReference type="InterPro" id="IPR011835">
    <property type="entry name" value="GS/SS"/>
</dbReference>
<dbReference type="CDD" id="cd03791">
    <property type="entry name" value="GT5_Glycogen_synthase_DULL1-like"/>
    <property type="match status" value="1"/>
</dbReference>
<feature type="binding site" evidence="7">
    <location>
        <position position="24"/>
    </location>
    <ligand>
        <name>ADP-alpha-D-glucose</name>
        <dbReference type="ChEBI" id="CHEBI:57498"/>
    </ligand>
</feature>
<evidence type="ECO:0000259" key="9">
    <source>
        <dbReference type="Pfam" id="PF08323"/>
    </source>
</evidence>
<comment type="function">
    <text evidence="2 7">Synthesizes alpha-1,4-glucan chains using ADP-glucose.</text>
</comment>
<dbReference type="EC" id="2.4.1.21" evidence="7"/>
<keyword evidence="6 7" id="KW-0320">Glycogen biosynthesis</keyword>
<evidence type="ECO:0000256" key="5">
    <source>
        <dbReference type="ARBA" id="ARBA00022679"/>
    </source>
</evidence>
<dbReference type="InterPro" id="IPR013534">
    <property type="entry name" value="Starch_synth_cat_dom"/>
</dbReference>
<organism evidence="10">
    <name type="scientific">Bellilinea caldifistulae</name>
    <dbReference type="NCBI Taxonomy" id="360411"/>
    <lineage>
        <taxon>Bacteria</taxon>
        <taxon>Bacillati</taxon>
        <taxon>Chloroflexota</taxon>
        <taxon>Anaerolineae</taxon>
        <taxon>Anaerolineales</taxon>
        <taxon>Anaerolineaceae</taxon>
        <taxon>Bellilinea</taxon>
    </lineage>
</organism>
<feature type="domain" description="Starch synthase catalytic" evidence="9">
    <location>
        <begin position="11"/>
        <end position="251"/>
    </location>
</feature>
<comment type="pathway">
    <text evidence="7">Glycan biosynthesis; glycogen biosynthesis.</text>
</comment>
<feature type="domain" description="Glycosyl transferase family 1" evidence="8">
    <location>
        <begin position="305"/>
        <end position="464"/>
    </location>
</feature>
<evidence type="ECO:0000256" key="3">
    <source>
        <dbReference type="ARBA" id="ARBA00010281"/>
    </source>
</evidence>
<dbReference type="AlphaFoldDB" id="A0A7C4L1A6"/>
<reference evidence="10" key="1">
    <citation type="journal article" date="2020" name="mSystems">
        <title>Genome- and Community-Level Interaction Insights into Carbon Utilization and Element Cycling Functions of Hydrothermarchaeota in Hydrothermal Sediment.</title>
        <authorList>
            <person name="Zhou Z."/>
            <person name="Liu Y."/>
            <person name="Xu W."/>
            <person name="Pan J."/>
            <person name="Luo Z.H."/>
            <person name="Li M."/>
        </authorList>
    </citation>
    <scope>NUCLEOTIDE SEQUENCE [LARGE SCALE GENOMIC DNA]</scope>
    <source>
        <strain evidence="10">SpSt-556</strain>
    </source>
</reference>
<evidence type="ECO:0000256" key="6">
    <source>
        <dbReference type="ARBA" id="ARBA00023056"/>
    </source>
</evidence>
<dbReference type="Gene3D" id="3.40.50.2000">
    <property type="entry name" value="Glycogen Phosphorylase B"/>
    <property type="match status" value="2"/>
</dbReference>
<protein>
    <recommendedName>
        <fullName evidence="7">Glycogen synthase</fullName>
        <ecNumber evidence="7">2.4.1.21</ecNumber>
    </recommendedName>
    <alternativeName>
        <fullName evidence="7">Starch [bacterial glycogen] synthase</fullName>
    </alternativeName>
</protein>
<comment type="caution">
    <text evidence="10">The sequence shown here is derived from an EMBL/GenBank/DDBJ whole genome shotgun (WGS) entry which is preliminary data.</text>
</comment>
<dbReference type="SUPFAM" id="SSF53756">
    <property type="entry name" value="UDP-Glycosyltransferase/glycogen phosphorylase"/>
    <property type="match status" value="1"/>
</dbReference>
<dbReference type="InterPro" id="IPR001296">
    <property type="entry name" value="Glyco_trans_1"/>
</dbReference>
<evidence type="ECO:0000259" key="8">
    <source>
        <dbReference type="Pfam" id="PF00534"/>
    </source>
</evidence>
<comment type="catalytic activity">
    <reaction evidence="1 7">
        <text>[(1-&gt;4)-alpha-D-glucosyl](n) + ADP-alpha-D-glucose = [(1-&gt;4)-alpha-D-glucosyl](n+1) + ADP + H(+)</text>
        <dbReference type="Rhea" id="RHEA:18189"/>
        <dbReference type="Rhea" id="RHEA-COMP:9584"/>
        <dbReference type="Rhea" id="RHEA-COMP:9587"/>
        <dbReference type="ChEBI" id="CHEBI:15378"/>
        <dbReference type="ChEBI" id="CHEBI:15444"/>
        <dbReference type="ChEBI" id="CHEBI:57498"/>
        <dbReference type="ChEBI" id="CHEBI:456216"/>
        <dbReference type="EC" id="2.4.1.21"/>
    </reaction>
</comment>
<evidence type="ECO:0000256" key="1">
    <source>
        <dbReference type="ARBA" id="ARBA00001478"/>
    </source>
</evidence>
<sequence length="493" mass="55205">MTKQANKSTINVLFLASEAAPLVKVGGLGDVAGSLPPALRQLNSPVWTGPQLDVRLVLPFHEEIKHKVREPRFVASFLVDHPGEDLPAKAFLTEVNGLPVYLIEGPPILPDMPVYSSDAALDGEKYVFFSLAVLEMMKHLDWKPDILHANDWHTAASLYALQIRQKNQPEFQNIRKILSIHNLPFMGKDAEEALIKYGIPRAKDKRLPRWATLFPLPLGLLAADRIIAVSPGYAEEILTPEFGCGLQEFLKTRRSSISGILNGLDQESWNPQTDPALIEHYSPETLERRSLNKKTLQEDLSLPVEADTPLLIIISRLDQQKGIDLAIAGLRQMAAQNWQLVLLGTGDPLLESDCRSLEAEFPERVRAVIRFDAGFARRMYASGDILLMPSRYEPCGLAQMIAMRYGCVPLARATGGLKDTIQDHDDPDQSTGFLFEEASPQAFTAALERALNLYPNTEVWRKIQRNGMQQDFSWEKSAIEYAKIYLELTEQSK</sequence>
<evidence type="ECO:0000256" key="2">
    <source>
        <dbReference type="ARBA" id="ARBA00002764"/>
    </source>
</evidence>
<keyword evidence="4 7" id="KW-0328">Glycosyltransferase</keyword>
<dbReference type="GO" id="GO:0009011">
    <property type="term" value="F:alpha-1,4-glucan glucosyltransferase (ADP-glucose donor) activity"/>
    <property type="evidence" value="ECO:0007669"/>
    <property type="project" value="UniProtKB-UniRule"/>
</dbReference>
<gene>
    <name evidence="7" type="primary">glgA</name>
    <name evidence="10" type="ORF">ENT17_05385</name>
</gene>
<dbReference type="NCBIfam" id="TIGR02095">
    <property type="entry name" value="glgA"/>
    <property type="match status" value="1"/>
</dbReference>
<dbReference type="UniPathway" id="UPA00164"/>
<dbReference type="Pfam" id="PF08323">
    <property type="entry name" value="Glyco_transf_5"/>
    <property type="match status" value="1"/>
</dbReference>
<comment type="similarity">
    <text evidence="3 7">Belongs to the glycosyltransferase 1 family. Bacterial/plant glycogen synthase subfamily.</text>
</comment>
<evidence type="ECO:0000256" key="7">
    <source>
        <dbReference type="HAMAP-Rule" id="MF_00484"/>
    </source>
</evidence>
<dbReference type="EMBL" id="DSXR01000052">
    <property type="protein sequence ID" value="HGS87035.1"/>
    <property type="molecule type" value="Genomic_DNA"/>
</dbReference>
<keyword evidence="5 7" id="KW-0808">Transferase</keyword>
<evidence type="ECO:0000256" key="4">
    <source>
        <dbReference type="ARBA" id="ARBA00022676"/>
    </source>
</evidence>
<proteinExistence type="inferred from homology"/>
<accession>A0A7C4L1A6</accession>